<proteinExistence type="predicted"/>
<dbReference type="EMBL" id="JAEAOA010000312">
    <property type="protein sequence ID" value="KAK3583059.1"/>
    <property type="molecule type" value="Genomic_DNA"/>
</dbReference>
<dbReference type="AlphaFoldDB" id="A0AAE0S0L5"/>
<gene>
    <name evidence="1" type="ORF">CHS0354_004004</name>
</gene>
<name>A0AAE0S0L5_9BIVA</name>
<reference evidence="1" key="3">
    <citation type="submission" date="2023-05" db="EMBL/GenBank/DDBJ databases">
        <authorList>
            <person name="Smith C.H."/>
        </authorList>
    </citation>
    <scope>NUCLEOTIDE SEQUENCE</scope>
    <source>
        <strain evidence="1">CHS0354</strain>
        <tissue evidence="1">Mantle</tissue>
    </source>
</reference>
<reference evidence="1" key="2">
    <citation type="journal article" date="2021" name="Genome Biol. Evol.">
        <title>Developing a high-quality reference genome for a parasitic bivalve with doubly uniparental inheritance (Bivalvia: Unionida).</title>
        <authorList>
            <person name="Smith C.H."/>
        </authorList>
    </citation>
    <scope>NUCLEOTIDE SEQUENCE</scope>
    <source>
        <strain evidence="1">CHS0354</strain>
        <tissue evidence="1">Mantle</tissue>
    </source>
</reference>
<keyword evidence="2" id="KW-1185">Reference proteome</keyword>
<comment type="caution">
    <text evidence="1">The sequence shown here is derived from an EMBL/GenBank/DDBJ whole genome shotgun (WGS) entry which is preliminary data.</text>
</comment>
<accession>A0AAE0S0L5</accession>
<protein>
    <submittedName>
        <fullName evidence="1">Uncharacterized protein</fullName>
    </submittedName>
</protein>
<sequence>MIDHIHIIESEQMLIRTHYSIIHLQFTAKTYAISWIALERCIITGCTIYDRILFVGMNLMKQEGQKRCQRYAYKQKRDLTDTSNKCPGKMETGIPGETVKRSIMKSKPMKFRSLVMRNVRDTSQCVIQIQDEEDTVLSMGNGILWTKKLWSVLHPSLKKR</sequence>
<reference evidence="1" key="1">
    <citation type="journal article" date="2021" name="Genome Biol. Evol.">
        <title>A High-Quality Reference Genome for a Parasitic Bivalve with Doubly Uniparental Inheritance (Bivalvia: Unionida).</title>
        <authorList>
            <person name="Smith C.H."/>
        </authorList>
    </citation>
    <scope>NUCLEOTIDE SEQUENCE</scope>
    <source>
        <strain evidence="1">CHS0354</strain>
    </source>
</reference>
<organism evidence="1 2">
    <name type="scientific">Potamilus streckersoni</name>
    <dbReference type="NCBI Taxonomy" id="2493646"/>
    <lineage>
        <taxon>Eukaryota</taxon>
        <taxon>Metazoa</taxon>
        <taxon>Spiralia</taxon>
        <taxon>Lophotrochozoa</taxon>
        <taxon>Mollusca</taxon>
        <taxon>Bivalvia</taxon>
        <taxon>Autobranchia</taxon>
        <taxon>Heteroconchia</taxon>
        <taxon>Palaeoheterodonta</taxon>
        <taxon>Unionida</taxon>
        <taxon>Unionoidea</taxon>
        <taxon>Unionidae</taxon>
        <taxon>Ambleminae</taxon>
        <taxon>Lampsilini</taxon>
        <taxon>Potamilus</taxon>
    </lineage>
</organism>
<dbReference type="Proteomes" id="UP001195483">
    <property type="component" value="Unassembled WGS sequence"/>
</dbReference>
<evidence type="ECO:0000313" key="1">
    <source>
        <dbReference type="EMBL" id="KAK3583059.1"/>
    </source>
</evidence>
<evidence type="ECO:0000313" key="2">
    <source>
        <dbReference type="Proteomes" id="UP001195483"/>
    </source>
</evidence>